<keyword evidence="1" id="KW-0472">Membrane</keyword>
<keyword evidence="1" id="KW-1133">Transmembrane helix</keyword>
<name>A0A382AF15_9ZZZZ</name>
<accession>A0A382AF15</accession>
<dbReference type="Gene3D" id="3.40.50.300">
    <property type="entry name" value="P-loop containing nucleotide triphosphate hydrolases"/>
    <property type="match status" value="1"/>
</dbReference>
<dbReference type="InterPro" id="IPR027417">
    <property type="entry name" value="P-loop_NTPase"/>
</dbReference>
<keyword evidence="1" id="KW-0812">Transmembrane</keyword>
<gene>
    <name evidence="2" type="ORF">METZ01_LOCUS153014</name>
</gene>
<evidence type="ECO:0000313" key="2">
    <source>
        <dbReference type="EMBL" id="SVB00160.1"/>
    </source>
</evidence>
<organism evidence="2">
    <name type="scientific">marine metagenome</name>
    <dbReference type="NCBI Taxonomy" id="408172"/>
    <lineage>
        <taxon>unclassified sequences</taxon>
        <taxon>metagenomes</taxon>
        <taxon>ecological metagenomes</taxon>
    </lineage>
</organism>
<feature type="transmembrane region" description="Helical" evidence="1">
    <location>
        <begin position="42"/>
        <end position="60"/>
    </location>
</feature>
<dbReference type="EMBL" id="UINC01025134">
    <property type="protein sequence ID" value="SVB00160.1"/>
    <property type="molecule type" value="Genomic_DNA"/>
</dbReference>
<evidence type="ECO:0000256" key="1">
    <source>
        <dbReference type="SAM" id="Phobius"/>
    </source>
</evidence>
<sequence length="183" mass="20701">MTKDEHDSDTPVKAFPPKDYLKEIVTAVHESSRIFIPKSRQIRMSWIMVLYALWLALFFPHQSIFIQSKKEEDAASLVYDKKPENSRMSFVYHHLPTWVKEMNPVDCSYAKMRFANGSIVWGIPEGGHIIRSHTASLVISDECAFQPEFENAYTAAVPMAKKIVGLSSANGGTFFGDIVTEVI</sequence>
<protein>
    <submittedName>
        <fullName evidence="2">Uncharacterized protein</fullName>
    </submittedName>
</protein>
<reference evidence="2" key="1">
    <citation type="submission" date="2018-05" db="EMBL/GenBank/DDBJ databases">
        <authorList>
            <person name="Lanie J.A."/>
            <person name="Ng W.-L."/>
            <person name="Kazmierczak K.M."/>
            <person name="Andrzejewski T.M."/>
            <person name="Davidsen T.M."/>
            <person name="Wayne K.J."/>
            <person name="Tettelin H."/>
            <person name="Glass J.I."/>
            <person name="Rusch D."/>
            <person name="Podicherti R."/>
            <person name="Tsui H.-C.T."/>
            <person name="Winkler M.E."/>
        </authorList>
    </citation>
    <scope>NUCLEOTIDE SEQUENCE</scope>
</reference>
<dbReference type="AlphaFoldDB" id="A0A382AF15"/>
<proteinExistence type="predicted"/>